<evidence type="ECO:0000313" key="8">
    <source>
        <dbReference type="Proteomes" id="UP000007879"/>
    </source>
</evidence>
<dbReference type="InterPro" id="IPR016024">
    <property type="entry name" value="ARM-type_fold"/>
</dbReference>
<keyword evidence="4 5" id="KW-0406">Ion transport</keyword>
<dbReference type="PANTHER" id="PTHR10698">
    <property type="entry name" value="V-TYPE PROTON ATPASE SUBUNIT H"/>
    <property type="match status" value="1"/>
</dbReference>
<dbReference type="SUPFAM" id="SSF48371">
    <property type="entry name" value="ARM repeat"/>
    <property type="match status" value="1"/>
</dbReference>
<comment type="subunit">
    <text evidence="5">V-ATPase is a heteromultimeric enzyme made up of two complexes: the ATP-hydrolytic V1 complex and the proton translocation V0 complex.</text>
</comment>
<dbReference type="EnsemblMetazoa" id="XM_019998371.1">
    <property type="protein sequence ID" value="XP_019853930.1"/>
    <property type="gene ID" value="LOC100640963"/>
</dbReference>
<evidence type="ECO:0000313" key="7">
    <source>
        <dbReference type="EnsemblMetazoa" id="Aqu2.1.27564_001"/>
    </source>
</evidence>
<evidence type="ECO:0000256" key="5">
    <source>
        <dbReference type="PIRNR" id="PIRNR032184"/>
    </source>
</evidence>
<accession>A0A1X7UHY2</accession>
<dbReference type="GO" id="GO:0000221">
    <property type="term" value="C:vacuolar proton-transporting V-type ATPase, V1 domain"/>
    <property type="evidence" value="ECO:0007669"/>
    <property type="project" value="UniProtKB-UniRule"/>
</dbReference>
<dbReference type="Gene3D" id="1.25.10.10">
    <property type="entry name" value="Leucine-rich Repeat Variant"/>
    <property type="match status" value="1"/>
</dbReference>
<organism evidence="7">
    <name type="scientific">Amphimedon queenslandica</name>
    <name type="common">Sponge</name>
    <dbReference type="NCBI Taxonomy" id="400682"/>
    <lineage>
        <taxon>Eukaryota</taxon>
        <taxon>Metazoa</taxon>
        <taxon>Porifera</taxon>
        <taxon>Demospongiae</taxon>
        <taxon>Heteroscleromorpha</taxon>
        <taxon>Haplosclerida</taxon>
        <taxon>Niphatidae</taxon>
        <taxon>Amphimedon</taxon>
    </lineage>
</organism>
<dbReference type="Gene3D" id="1.25.40.150">
    <property type="entry name" value="V-type ATPase, subunit H, C-terminal domain"/>
    <property type="match status" value="1"/>
</dbReference>
<reference evidence="8" key="1">
    <citation type="journal article" date="2010" name="Nature">
        <title>The Amphimedon queenslandica genome and the evolution of animal complexity.</title>
        <authorList>
            <person name="Srivastava M."/>
            <person name="Simakov O."/>
            <person name="Chapman J."/>
            <person name="Fahey B."/>
            <person name="Gauthier M.E."/>
            <person name="Mitros T."/>
            <person name="Richards G.S."/>
            <person name="Conaco C."/>
            <person name="Dacre M."/>
            <person name="Hellsten U."/>
            <person name="Larroux C."/>
            <person name="Putnam N.H."/>
            <person name="Stanke M."/>
            <person name="Adamska M."/>
            <person name="Darling A."/>
            <person name="Degnan S.M."/>
            <person name="Oakley T.H."/>
            <person name="Plachetzki D.C."/>
            <person name="Zhai Y."/>
            <person name="Adamski M."/>
            <person name="Calcino A."/>
            <person name="Cummins S.F."/>
            <person name="Goodstein D.M."/>
            <person name="Harris C."/>
            <person name="Jackson D.J."/>
            <person name="Leys S.P."/>
            <person name="Shu S."/>
            <person name="Woodcroft B.J."/>
            <person name="Vervoort M."/>
            <person name="Kosik K.S."/>
            <person name="Manning G."/>
            <person name="Degnan B.M."/>
            <person name="Rokhsar D.S."/>
        </authorList>
    </citation>
    <scope>NUCLEOTIDE SEQUENCE [LARGE SCALE GENOMIC DNA]</scope>
</reference>
<dbReference type="Pfam" id="PF03224">
    <property type="entry name" value="V-ATPase_H_N"/>
    <property type="match status" value="1"/>
</dbReference>
<name>A0A1X7UHY2_AMPQE</name>
<dbReference type="STRING" id="400682.A0A1X7UHY2"/>
<dbReference type="Proteomes" id="UP000007879">
    <property type="component" value="Unassembled WGS sequence"/>
</dbReference>
<comment type="similarity">
    <text evidence="1 5">Belongs to the V-ATPase H subunit family.</text>
</comment>
<evidence type="ECO:0000256" key="4">
    <source>
        <dbReference type="ARBA" id="ARBA00023065"/>
    </source>
</evidence>
<dbReference type="OrthoDB" id="10263554at2759"/>
<dbReference type="PIRSF" id="PIRSF032184">
    <property type="entry name" value="ATPase_V1_H"/>
    <property type="match status" value="1"/>
</dbReference>
<keyword evidence="8" id="KW-1185">Reference proteome</keyword>
<dbReference type="InterPro" id="IPR038497">
    <property type="entry name" value="ATPase_V1-cplx_hsu_C_sf"/>
</dbReference>
<dbReference type="InterPro" id="IPR004908">
    <property type="entry name" value="ATPase_V1-cplx_hsu"/>
</dbReference>
<dbReference type="GO" id="GO:0046961">
    <property type="term" value="F:proton-transporting ATPase activity, rotational mechanism"/>
    <property type="evidence" value="ECO:0007669"/>
    <property type="project" value="UniProtKB-UniRule"/>
</dbReference>
<keyword evidence="3 5" id="KW-0375">Hydrogen ion transport</keyword>
<keyword evidence="2 5" id="KW-0813">Transport</keyword>
<dbReference type="OMA" id="XVIEQLG"/>
<dbReference type="KEGG" id="aqu:100640963"/>
<evidence type="ECO:0000256" key="3">
    <source>
        <dbReference type="ARBA" id="ARBA00022781"/>
    </source>
</evidence>
<evidence type="ECO:0000259" key="6">
    <source>
        <dbReference type="Pfam" id="PF11698"/>
    </source>
</evidence>
<proteinExistence type="inferred from homology"/>
<dbReference type="InterPro" id="IPR011987">
    <property type="entry name" value="ATPase_V1-cplx_hsu_C"/>
</dbReference>
<protein>
    <recommendedName>
        <fullName evidence="5">V-type proton ATPase subunit H</fullName>
    </recommendedName>
</protein>
<evidence type="ECO:0000256" key="1">
    <source>
        <dbReference type="ARBA" id="ARBA00008613"/>
    </source>
</evidence>
<dbReference type="PANTHER" id="PTHR10698:SF0">
    <property type="entry name" value="V-TYPE PROTON ATPASE SUBUNIT H"/>
    <property type="match status" value="1"/>
</dbReference>
<dbReference type="EnsemblMetazoa" id="Aqu2.1.27564_001">
    <property type="protein sequence ID" value="Aqu2.1.27564_001"/>
    <property type="gene ID" value="Aqu2.1.27564"/>
</dbReference>
<sequence length="464" mass="53119">MATYQKLDMVIETVGDDDAQTTNARGTSKAASVTREVRKRDFSFKDYSKNRQISPQAAKFGNSLIIPGVSKEEKSFAVRQQAGLCVELFRSILSNFRSSEPLQFILTLLVDITEDHDTTALLVKKHNGHELTPLLVAILGRHDLFCQSQACLCITRIIAFSPDPMEGDQLTQLISWITSQLKAGNEYLECITKALMSFLRRQVYRVPFFEAHGIKPILDLLDHRINFQLQYELIFSLWMLSFEEYIVSRMKEFPVAIVLSDVLKTSSRPKVQRIILATFRNLIEKSDPETADKYAAEMIHFKAVQVLTILEGRSLDDDDFEDDVKFLQEKLKISLQDLSSFDEYSTEVESRRLEWSPVHKSDKFWRENVMKLNDNNYHLLRCLIGILKESSNPTAMAVASHDLGEYVRYYPRGKNVIDKLGAKELVMGLVNHGNTEVRMQALLSIQKMMVQNWEYLGKQLAATS</sequence>
<evidence type="ECO:0000256" key="2">
    <source>
        <dbReference type="ARBA" id="ARBA00022448"/>
    </source>
</evidence>
<dbReference type="AlphaFoldDB" id="A0A1X7UHY2"/>
<dbReference type="Pfam" id="PF11698">
    <property type="entry name" value="V-ATPase_H_C"/>
    <property type="match status" value="1"/>
</dbReference>
<dbReference type="eggNOG" id="KOG2759">
    <property type="taxonomic scope" value="Eukaryota"/>
</dbReference>
<dbReference type="InParanoid" id="A0A1X7UHY2"/>
<dbReference type="InterPro" id="IPR011989">
    <property type="entry name" value="ARM-like"/>
</dbReference>
<comment type="function">
    <text evidence="5">Subunit of the V1 complex of vacuolar(H+)-ATPase (V-ATPase), a multisubunit enzyme composed of a peripheral complex (V1) that hydrolyzes ATP and a membrane integral complex (V0) that translocates protons. V-ATPase is responsible for acidifying and maintaining the pH of intracellular compartments.</text>
</comment>
<reference evidence="7" key="2">
    <citation type="submission" date="2017-05" db="UniProtKB">
        <authorList>
            <consortium name="EnsemblMetazoa"/>
        </authorList>
    </citation>
    <scope>IDENTIFICATION</scope>
</reference>
<feature type="domain" description="ATPase V1 complex subunit H C-terminal" evidence="6">
    <location>
        <begin position="338"/>
        <end position="453"/>
    </location>
</feature>
<gene>
    <name evidence="7" type="primary">100640963</name>
</gene>
<dbReference type="GO" id="GO:0005765">
    <property type="term" value="C:lysosomal membrane"/>
    <property type="evidence" value="ECO:0007669"/>
    <property type="project" value="TreeGrafter"/>
</dbReference>